<name>A0A1B8AJA4_FUSPO</name>
<accession>A0A1B8AJA4</accession>
<dbReference type="InterPro" id="IPR036390">
    <property type="entry name" value="WH_DNA-bd_sf"/>
</dbReference>
<evidence type="ECO:0000313" key="5">
    <source>
        <dbReference type="EMBL" id="OBS20394.1"/>
    </source>
</evidence>
<dbReference type="GO" id="GO:0008171">
    <property type="term" value="F:O-methyltransferase activity"/>
    <property type="evidence" value="ECO:0007669"/>
    <property type="project" value="InterPro"/>
</dbReference>
<sequence length="420" mass="46807">MGTSGISNTISDGSPTIDVEKPCNLEAVSHLLDEVVAASDTLMTGNMDVRHELLIKLRALTSAIETPRETVMRHCWTMTSSIGCLAFGVDSGLWEAMTKNGNVPQKVDELATQIGVDAVLLGRIMRHLSAMGHIIETGPDEYQPTVFSMSLSIPMMGNGLIGLTCTTGGASLKFHEYSRKRGWQNPIDAKDTALMYAYNTDHDMFSWVQSQGYGAHFNDHMTGYHPSPWMSTGRYPIEQQLIDGADKSPAAPFWVDIGGCLGRDLRDLHLHYPDIPGQLILQDLPGVISEVNKTHPPFLTMEHNFFTKQPIKGSRAYYMHSILHDWPDDVCQEILAHIISAMKPGYSKILIHEQIIPTTNASWETTARDIMMMTMFCAQERSEADWRGLLEGKAGLNIIKIWNLDLPDEYLIECEMPVAK</sequence>
<keyword evidence="1" id="KW-0489">Methyltransferase</keyword>
<dbReference type="InterPro" id="IPR036388">
    <property type="entry name" value="WH-like_DNA-bd_sf"/>
</dbReference>
<dbReference type="InterPro" id="IPR016461">
    <property type="entry name" value="COMT-like"/>
</dbReference>
<feature type="domain" description="O-methyltransferase C-terminal" evidence="4">
    <location>
        <begin position="254"/>
        <end position="392"/>
    </location>
</feature>
<evidence type="ECO:0000256" key="2">
    <source>
        <dbReference type="ARBA" id="ARBA00022679"/>
    </source>
</evidence>
<keyword evidence="3" id="KW-0949">S-adenosyl-L-methionine</keyword>
<gene>
    <name evidence="5" type="ORF">FPOA_06765</name>
</gene>
<evidence type="ECO:0000256" key="3">
    <source>
        <dbReference type="ARBA" id="ARBA00022691"/>
    </source>
</evidence>
<keyword evidence="2" id="KW-0808">Transferase</keyword>
<dbReference type="OMA" id="NASWETT"/>
<dbReference type="GO" id="GO:0032259">
    <property type="term" value="P:methylation"/>
    <property type="evidence" value="ECO:0007669"/>
    <property type="project" value="UniProtKB-KW"/>
</dbReference>
<dbReference type="Gene3D" id="3.40.50.150">
    <property type="entry name" value="Vaccinia Virus protein VP39"/>
    <property type="match status" value="1"/>
</dbReference>
<dbReference type="PROSITE" id="PS51683">
    <property type="entry name" value="SAM_OMT_II"/>
    <property type="match status" value="1"/>
</dbReference>
<evidence type="ECO:0000259" key="4">
    <source>
        <dbReference type="Pfam" id="PF00891"/>
    </source>
</evidence>
<dbReference type="Pfam" id="PF00891">
    <property type="entry name" value="Methyltransf_2"/>
    <property type="match status" value="1"/>
</dbReference>
<dbReference type="Gene3D" id="1.10.10.10">
    <property type="entry name" value="Winged helix-like DNA-binding domain superfamily/Winged helix DNA-binding domain"/>
    <property type="match status" value="1"/>
</dbReference>
<protein>
    <recommendedName>
        <fullName evidence="4">O-methyltransferase C-terminal domain-containing protein</fullName>
    </recommendedName>
</protein>
<dbReference type="InterPro" id="IPR001077">
    <property type="entry name" value="COMT_C"/>
</dbReference>
<dbReference type="EMBL" id="LYXU01000003">
    <property type="protein sequence ID" value="OBS20394.1"/>
    <property type="molecule type" value="Genomic_DNA"/>
</dbReference>
<comment type="caution">
    <text evidence="5">The sequence shown here is derived from an EMBL/GenBank/DDBJ whole genome shotgun (WGS) entry which is preliminary data.</text>
</comment>
<evidence type="ECO:0000313" key="6">
    <source>
        <dbReference type="Proteomes" id="UP000091967"/>
    </source>
</evidence>
<dbReference type="PANTHER" id="PTHR43712">
    <property type="entry name" value="PUTATIVE (AFU_ORTHOLOGUE AFUA_4G14580)-RELATED"/>
    <property type="match status" value="1"/>
</dbReference>
<dbReference type="SUPFAM" id="SSF53335">
    <property type="entry name" value="S-adenosyl-L-methionine-dependent methyltransferases"/>
    <property type="match status" value="1"/>
</dbReference>
<keyword evidence="6" id="KW-1185">Reference proteome</keyword>
<dbReference type="AlphaFoldDB" id="A0A1B8AJA4"/>
<proteinExistence type="predicted"/>
<dbReference type="PANTHER" id="PTHR43712:SF17">
    <property type="entry name" value="O-METHYLTRANSFERASE"/>
    <property type="match status" value="1"/>
</dbReference>
<dbReference type="SUPFAM" id="SSF46785">
    <property type="entry name" value="Winged helix' DNA-binding domain"/>
    <property type="match status" value="1"/>
</dbReference>
<dbReference type="InterPro" id="IPR029063">
    <property type="entry name" value="SAM-dependent_MTases_sf"/>
</dbReference>
<organism evidence="5 6">
    <name type="scientific">Fusarium poae</name>
    <dbReference type="NCBI Taxonomy" id="36050"/>
    <lineage>
        <taxon>Eukaryota</taxon>
        <taxon>Fungi</taxon>
        <taxon>Dikarya</taxon>
        <taxon>Ascomycota</taxon>
        <taxon>Pezizomycotina</taxon>
        <taxon>Sordariomycetes</taxon>
        <taxon>Hypocreomycetidae</taxon>
        <taxon>Hypocreales</taxon>
        <taxon>Nectriaceae</taxon>
        <taxon>Fusarium</taxon>
    </lineage>
</organism>
<dbReference type="Proteomes" id="UP000091967">
    <property type="component" value="Unassembled WGS sequence"/>
</dbReference>
<evidence type="ECO:0000256" key="1">
    <source>
        <dbReference type="ARBA" id="ARBA00022603"/>
    </source>
</evidence>
<dbReference type="STRING" id="36050.A0A1B8AJA4"/>
<reference evidence="5 6" key="1">
    <citation type="submission" date="2016-06" db="EMBL/GenBank/DDBJ databases">
        <title>Living apart together: crosstalk between the core and supernumerary genomes in a fungal plant pathogen.</title>
        <authorList>
            <person name="Vanheule A."/>
            <person name="Audenaert K."/>
            <person name="Warris S."/>
            <person name="Van De Geest H."/>
            <person name="Schijlen E."/>
            <person name="Hofte M."/>
            <person name="De Saeger S."/>
            <person name="Haesaert G."/>
            <person name="Waalwijk C."/>
            <person name="Van Der Lee T."/>
        </authorList>
    </citation>
    <scope>NUCLEOTIDE SEQUENCE [LARGE SCALE GENOMIC DNA]</scope>
    <source>
        <strain evidence="5 6">2516</strain>
    </source>
</reference>